<evidence type="ECO:0000313" key="9">
    <source>
        <dbReference type="EMBL" id="CCA66501.1"/>
    </source>
</evidence>
<gene>
    <name evidence="9" type="ORF">PIIN_00185</name>
</gene>
<dbReference type="OrthoDB" id="1095242at2759"/>
<dbReference type="SMART" id="SM00355">
    <property type="entry name" value="ZnF_C2H2"/>
    <property type="match status" value="2"/>
</dbReference>
<dbReference type="PROSITE" id="PS00028">
    <property type="entry name" value="ZINC_FINGER_C2H2_1"/>
    <property type="match status" value="1"/>
</dbReference>
<dbReference type="PANTHER" id="PTHR47427:SF1">
    <property type="entry name" value="PROTEIN STE12"/>
    <property type="match status" value="1"/>
</dbReference>
<evidence type="ECO:0000256" key="4">
    <source>
        <dbReference type="ARBA" id="ARBA00023242"/>
    </source>
</evidence>
<feature type="compositionally biased region" description="Polar residues" evidence="7">
    <location>
        <begin position="958"/>
        <end position="967"/>
    </location>
</feature>
<evidence type="ECO:0000256" key="7">
    <source>
        <dbReference type="SAM" id="MobiDB-lite"/>
    </source>
</evidence>
<dbReference type="GO" id="GO:0003700">
    <property type="term" value="F:DNA-binding transcription factor activity"/>
    <property type="evidence" value="ECO:0007669"/>
    <property type="project" value="InterPro"/>
</dbReference>
<feature type="compositionally biased region" description="Polar residues" evidence="7">
    <location>
        <begin position="405"/>
        <end position="436"/>
    </location>
</feature>
<dbReference type="InterPro" id="IPR013087">
    <property type="entry name" value="Znf_C2H2_type"/>
</dbReference>
<feature type="compositionally biased region" description="Low complexity" evidence="7">
    <location>
        <begin position="55"/>
        <end position="65"/>
    </location>
</feature>
<feature type="compositionally biased region" description="Low complexity" evidence="7">
    <location>
        <begin position="969"/>
        <end position="983"/>
    </location>
</feature>
<feature type="compositionally biased region" description="Polar residues" evidence="7">
    <location>
        <begin position="66"/>
        <end position="75"/>
    </location>
</feature>
<protein>
    <submittedName>
        <fullName evidence="9">Related to transcription factor</fullName>
    </submittedName>
</protein>
<dbReference type="EMBL" id="CAFZ01000002">
    <property type="protein sequence ID" value="CCA66501.1"/>
    <property type="molecule type" value="Genomic_DNA"/>
</dbReference>
<keyword evidence="6" id="KW-0479">Metal-binding</keyword>
<dbReference type="InParanoid" id="G4T576"/>
<dbReference type="GO" id="GO:1990527">
    <property type="term" value="C:Tec1p-Ste12p-Dig1p complex"/>
    <property type="evidence" value="ECO:0007669"/>
    <property type="project" value="TreeGrafter"/>
</dbReference>
<evidence type="ECO:0000256" key="5">
    <source>
        <dbReference type="ARBA" id="ARBA00024345"/>
    </source>
</evidence>
<feature type="region of interest" description="Disordered" evidence="7">
    <location>
        <begin position="335"/>
        <end position="360"/>
    </location>
</feature>
<feature type="region of interest" description="Disordered" evidence="7">
    <location>
        <begin position="956"/>
        <end position="990"/>
    </location>
</feature>
<organism evidence="9 10">
    <name type="scientific">Serendipita indica (strain DSM 11827)</name>
    <name type="common">Root endophyte fungus</name>
    <name type="synonym">Piriformospora indica</name>
    <dbReference type="NCBI Taxonomy" id="1109443"/>
    <lineage>
        <taxon>Eukaryota</taxon>
        <taxon>Fungi</taxon>
        <taxon>Dikarya</taxon>
        <taxon>Basidiomycota</taxon>
        <taxon>Agaricomycotina</taxon>
        <taxon>Agaricomycetes</taxon>
        <taxon>Sebacinales</taxon>
        <taxon>Serendipitaceae</taxon>
        <taxon>Serendipita</taxon>
    </lineage>
</organism>
<feature type="domain" description="C2H2-type" evidence="8">
    <location>
        <begin position="476"/>
        <end position="505"/>
    </location>
</feature>
<sequence>MDALVPLHDAAHPQQLPSSLSVLSSALSRPLTPAETERLVQLDRLRQFLATAPSHWSSSSTASSARQPQHAQLSHAGSTHPALNRFLLPSGEYVSCVLWSGLYHITGTDIVRALVFRFEAFGRPVVNMKKFEEGVFSDLRNLKPGTDACLEEPKSPFLDLLFKYQCIRTQKKQKVFYWFSVPHDRLFLDALERDLKREKMGLEVTTVPRGEPSLSFTYDPKRTLYEQFLKPPSSGDGEGADEEDELKSAMASPTVASFGNRGLSGLGSKPISVVSPADIMSRKLQATAALSGFKEEDQDGPVTSTSHHGSQAARNKHIFLNMFSIFEGSPTYKQRRKKAGSNAGAKAQVLGTSSSSGPELAKRRSTLMSEAVISRRNSTLTLSGGADPAGSSHLSHYGSEHPASRPQSSQQHIIQQLPSYGLSMNPTVERSITDDPQPSHGDEYAHMHPSLQPSGHASIQPPDAAAINGTATTKAFVCPLLMCRRLFRSAEQLKKHMSVHSTSALVRAGSGGLRFPCNRPGCQKVFTRADTLNLHKQSCAGWDTRPSTASEQVDQLEEESGDMDIGHIQEIEVPVDSKFEDEPPMSAGGYSSVSPPPHGANPQRIPPDLNLSHLQHSHHVMPSSQENGSGAPQFAVVPTSAETSPYVETPDASSALLSHSLVNGYHYQHHHHHLNHYPSHPNIGSIASPPGSAHSHSSVGGRSVFMQQQAQGNLHPARFQSPEFGLYNYAGQPSSAPSHKATFDQSSLYPPIHSHHRQTGGMVGVSLRRYRSAAPAMTGTSGAGGLRMGNDGRPLSTHPMIDSRPASSAGESNYDYGTVIVNSSMLGQGQGNTFAYSIDSGDGQGATMSYVPPDSAAMSGVGGEPGSEHSSPMSYGNGTLGAEYGDSNSPYDGSNGGSPGSVGGQVANVPMMAPVAMVHPMHDHPAFQMRGHAHSLSSEIATQQMQQYVDLDGLAGESESTNMTTGAPASYSHHASQQHQQQYQDDRRPDVAAYAGHPEAESHEELYQYHYQSHPGASLHDRAMHRTQQPVPYGYPTTMEQPVSL</sequence>
<evidence type="ECO:0000313" key="10">
    <source>
        <dbReference type="Proteomes" id="UP000007148"/>
    </source>
</evidence>
<keyword evidence="6" id="KW-0863">Zinc-finger</keyword>
<dbReference type="PROSITE" id="PS50157">
    <property type="entry name" value="ZINC_FINGER_C2H2_2"/>
    <property type="match status" value="2"/>
</dbReference>
<evidence type="ECO:0000256" key="3">
    <source>
        <dbReference type="ARBA" id="ARBA00023163"/>
    </source>
</evidence>
<feature type="region of interest" description="Disordered" evidence="7">
    <location>
        <begin position="293"/>
        <end position="312"/>
    </location>
</feature>
<dbReference type="InterPro" id="IPR003120">
    <property type="entry name" value="Ste12"/>
</dbReference>
<feature type="domain" description="C2H2-type" evidence="8">
    <location>
        <begin position="515"/>
        <end position="546"/>
    </location>
</feature>
<dbReference type="GO" id="GO:0005634">
    <property type="term" value="C:nucleus"/>
    <property type="evidence" value="ECO:0007669"/>
    <property type="project" value="UniProtKB-SubCell"/>
</dbReference>
<evidence type="ECO:0000256" key="2">
    <source>
        <dbReference type="ARBA" id="ARBA00023015"/>
    </source>
</evidence>
<feature type="compositionally biased region" description="Gly residues" evidence="7">
    <location>
        <begin position="894"/>
        <end position="903"/>
    </location>
</feature>
<dbReference type="SMART" id="SM00424">
    <property type="entry name" value="STE"/>
    <property type="match status" value="1"/>
</dbReference>
<feature type="compositionally biased region" description="Polar residues" evidence="7">
    <location>
        <begin position="868"/>
        <end position="877"/>
    </location>
</feature>
<comment type="similarity">
    <text evidence="5">Belongs to the STE12 transcription factor family.</text>
</comment>
<feature type="region of interest" description="Disordered" evidence="7">
    <location>
        <begin position="846"/>
        <end position="904"/>
    </location>
</feature>
<accession>G4T576</accession>
<keyword evidence="4" id="KW-0539">Nucleus</keyword>
<dbReference type="GO" id="GO:1990526">
    <property type="term" value="C:Ste12p-Dig1p-Dig2p complex"/>
    <property type="evidence" value="ECO:0007669"/>
    <property type="project" value="TreeGrafter"/>
</dbReference>
<dbReference type="Proteomes" id="UP000007148">
    <property type="component" value="Unassembled WGS sequence"/>
</dbReference>
<keyword evidence="10" id="KW-1185">Reference proteome</keyword>
<dbReference type="Gene3D" id="3.30.160.60">
    <property type="entry name" value="Classic Zinc Finger"/>
    <property type="match status" value="1"/>
</dbReference>
<proteinExistence type="inferred from homology"/>
<evidence type="ECO:0000256" key="6">
    <source>
        <dbReference type="PROSITE-ProRule" id="PRU00042"/>
    </source>
</evidence>
<reference evidence="9 10" key="1">
    <citation type="journal article" date="2011" name="PLoS Pathog.">
        <title>Endophytic Life Strategies Decoded by Genome and Transcriptome Analyses of the Mutualistic Root Symbiont Piriformospora indica.</title>
        <authorList>
            <person name="Zuccaro A."/>
            <person name="Lahrmann U."/>
            <person name="Guldener U."/>
            <person name="Langen G."/>
            <person name="Pfiffi S."/>
            <person name="Biedenkopf D."/>
            <person name="Wong P."/>
            <person name="Samans B."/>
            <person name="Grimm C."/>
            <person name="Basiewicz M."/>
            <person name="Murat C."/>
            <person name="Martin F."/>
            <person name="Kogel K.H."/>
        </authorList>
    </citation>
    <scope>NUCLEOTIDE SEQUENCE [LARGE SCALE GENOMIC DNA]</scope>
    <source>
        <strain evidence="9 10">DSM 11827</strain>
    </source>
</reference>
<evidence type="ECO:0000256" key="1">
    <source>
        <dbReference type="ARBA" id="ARBA00004123"/>
    </source>
</evidence>
<comment type="caution">
    <text evidence="9">The sequence shown here is derived from an EMBL/GenBank/DDBJ whole genome shotgun (WGS) entry which is preliminary data.</text>
</comment>
<evidence type="ECO:0000259" key="8">
    <source>
        <dbReference type="PROSITE" id="PS50157"/>
    </source>
</evidence>
<keyword evidence="2" id="KW-0805">Transcription regulation</keyword>
<feature type="region of interest" description="Disordered" evidence="7">
    <location>
        <begin position="228"/>
        <end position="249"/>
    </location>
</feature>
<feature type="region of interest" description="Disordered" evidence="7">
    <location>
        <begin position="578"/>
        <end position="610"/>
    </location>
</feature>
<dbReference type="InterPro" id="IPR052127">
    <property type="entry name" value="STE12_transcription_factor"/>
</dbReference>
<dbReference type="AlphaFoldDB" id="G4T576"/>
<dbReference type="PANTHER" id="PTHR47427">
    <property type="entry name" value="PROTEIN STE12"/>
    <property type="match status" value="1"/>
</dbReference>
<feature type="region of interest" description="Disordered" evidence="7">
    <location>
        <begin position="379"/>
        <end position="464"/>
    </location>
</feature>
<feature type="compositionally biased region" description="Polar residues" evidence="7">
    <location>
        <begin position="301"/>
        <end position="312"/>
    </location>
</feature>
<dbReference type="eggNOG" id="ENOG502QV2T">
    <property type="taxonomic scope" value="Eukaryota"/>
</dbReference>
<keyword evidence="3" id="KW-0804">Transcription</keyword>
<comment type="subcellular location">
    <subcellularLocation>
        <location evidence="1">Nucleus</location>
    </subcellularLocation>
</comment>
<keyword evidence="6" id="KW-0862">Zinc</keyword>
<dbReference type="Pfam" id="PF02200">
    <property type="entry name" value="STE"/>
    <property type="match status" value="1"/>
</dbReference>
<dbReference type="STRING" id="1109443.G4T576"/>
<dbReference type="GO" id="GO:0008270">
    <property type="term" value="F:zinc ion binding"/>
    <property type="evidence" value="ECO:0007669"/>
    <property type="project" value="UniProtKB-KW"/>
</dbReference>
<name>G4T576_SERID</name>
<dbReference type="Pfam" id="PF00096">
    <property type="entry name" value="zf-C2H2"/>
    <property type="match status" value="1"/>
</dbReference>
<dbReference type="HOGENOM" id="CLU_004873_0_0_1"/>
<feature type="region of interest" description="Disordered" evidence="7">
    <location>
        <begin position="55"/>
        <end position="75"/>
    </location>
</feature>